<evidence type="ECO:0000256" key="1">
    <source>
        <dbReference type="SAM" id="MobiDB-lite"/>
    </source>
</evidence>
<sequence length="147" mass="16345">MVRQTTHLGSTSDEAGQNPTDVAVGAGVATGSGTTTLAVVVPKRDRYPEVYESTRAVKDWELSRIAYELHKDNRFNPVVTKFLKDIVQDSKVSDIYVTYRKEGDIQVTFRTLLFWRKSTYLGLGPIGVLAKALKKHGFADIAELFPP</sequence>
<feature type="region of interest" description="Disordered" evidence="1">
    <location>
        <begin position="1"/>
        <end position="21"/>
    </location>
</feature>
<keyword evidence="3" id="KW-1185">Reference proteome</keyword>
<gene>
    <name evidence="2" type="ORF">ACJMK2_008708</name>
</gene>
<reference evidence="2 3" key="1">
    <citation type="submission" date="2024-11" db="EMBL/GenBank/DDBJ databases">
        <title>Chromosome-level genome assembly of the freshwater bivalve Anodonta woodiana.</title>
        <authorList>
            <person name="Chen X."/>
        </authorList>
    </citation>
    <scope>NUCLEOTIDE SEQUENCE [LARGE SCALE GENOMIC DNA]</scope>
    <source>
        <strain evidence="2">MN2024</strain>
        <tissue evidence="2">Gills</tissue>
    </source>
</reference>
<dbReference type="EMBL" id="JBJQND010000011">
    <property type="protein sequence ID" value="KAL3862758.1"/>
    <property type="molecule type" value="Genomic_DNA"/>
</dbReference>
<accession>A0ABD3VME2</accession>
<proteinExistence type="predicted"/>
<dbReference type="EMBL" id="JBJQND010000011">
    <property type="protein sequence ID" value="KAL3862759.1"/>
    <property type="molecule type" value="Genomic_DNA"/>
</dbReference>
<organism evidence="2 3">
    <name type="scientific">Sinanodonta woodiana</name>
    <name type="common">Chinese pond mussel</name>
    <name type="synonym">Anodonta woodiana</name>
    <dbReference type="NCBI Taxonomy" id="1069815"/>
    <lineage>
        <taxon>Eukaryota</taxon>
        <taxon>Metazoa</taxon>
        <taxon>Spiralia</taxon>
        <taxon>Lophotrochozoa</taxon>
        <taxon>Mollusca</taxon>
        <taxon>Bivalvia</taxon>
        <taxon>Autobranchia</taxon>
        <taxon>Heteroconchia</taxon>
        <taxon>Palaeoheterodonta</taxon>
        <taxon>Unionida</taxon>
        <taxon>Unionoidea</taxon>
        <taxon>Unionidae</taxon>
        <taxon>Unioninae</taxon>
        <taxon>Sinanodonta</taxon>
    </lineage>
</organism>
<evidence type="ECO:0000313" key="3">
    <source>
        <dbReference type="Proteomes" id="UP001634394"/>
    </source>
</evidence>
<dbReference type="EMBL" id="JBJQND010000011">
    <property type="protein sequence ID" value="KAL3862760.1"/>
    <property type="molecule type" value="Genomic_DNA"/>
</dbReference>
<protein>
    <submittedName>
        <fullName evidence="2">Uncharacterized protein</fullName>
    </submittedName>
</protein>
<dbReference type="Proteomes" id="UP001634394">
    <property type="component" value="Unassembled WGS sequence"/>
</dbReference>
<name>A0ABD3VME2_SINWO</name>
<evidence type="ECO:0000313" key="2">
    <source>
        <dbReference type="EMBL" id="KAL3862759.1"/>
    </source>
</evidence>
<dbReference type="AlphaFoldDB" id="A0ABD3VME2"/>
<comment type="caution">
    <text evidence="2">The sequence shown here is derived from an EMBL/GenBank/DDBJ whole genome shotgun (WGS) entry which is preliminary data.</text>
</comment>
<feature type="compositionally biased region" description="Polar residues" evidence="1">
    <location>
        <begin position="1"/>
        <end position="20"/>
    </location>
</feature>